<keyword evidence="3" id="KW-1185">Reference proteome</keyword>
<dbReference type="AlphaFoldDB" id="A0A518JZI2"/>
<organism evidence="2 3">
    <name type="scientific">Rosistilla carotiformis</name>
    <dbReference type="NCBI Taxonomy" id="2528017"/>
    <lineage>
        <taxon>Bacteria</taxon>
        <taxon>Pseudomonadati</taxon>
        <taxon>Planctomycetota</taxon>
        <taxon>Planctomycetia</taxon>
        <taxon>Pirellulales</taxon>
        <taxon>Pirellulaceae</taxon>
        <taxon>Rosistilla</taxon>
    </lineage>
</organism>
<evidence type="ECO:0000313" key="2">
    <source>
        <dbReference type="EMBL" id="QDV70950.1"/>
    </source>
</evidence>
<accession>A0A518JZI2</accession>
<reference evidence="2 3" key="1">
    <citation type="submission" date="2019-02" db="EMBL/GenBank/DDBJ databases">
        <title>Deep-cultivation of Planctomycetes and their phenomic and genomic characterization uncovers novel biology.</title>
        <authorList>
            <person name="Wiegand S."/>
            <person name="Jogler M."/>
            <person name="Boedeker C."/>
            <person name="Pinto D."/>
            <person name="Vollmers J."/>
            <person name="Rivas-Marin E."/>
            <person name="Kohn T."/>
            <person name="Peeters S.H."/>
            <person name="Heuer A."/>
            <person name="Rast P."/>
            <person name="Oberbeckmann S."/>
            <person name="Bunk B."/>
            <person name="Jeske O."/>
            <person name="Meyerdierks A."/>
            <person name="Storesund J.E."/>
            <person name="Kallscheuer N."/>
            <person name="Luecker S."/>
            <person name="Lage O.M."/>
            <person name="Pohl T."/>
            <person name="Merkel B.J."/>
            <person name="Hornburger P."/>
            <person name="Mueller R.-W."/>
            <person name="Bruemmer F."/>
            <person name="Labrenz M."/>
            <person name="Spormann A.M."/>
            <person name="Op den Camp H."/>
            <person name="Overmann J."/>
            <person name="Amann R."/>
            <person name="Jetten M.S.M."/>
            <person name="Mascher T."/>
            <person name="Medema M.H."/>
            <person name="Devos D.P."/>
            <person name="Kaster A.-K."/>
            <person name="Ovreas L."/>
            <person name="Rohde M."/>
            <person name="Galperin M.Y."/>
            <person name="Jogler C."/>
        </authorList>
    </citation>
    <scope>NUCLEOTIDE SEQUENCE [LARGE SCALE GENOMIC DNA]</scope>
    <source>
        <strain evidence="2 3">Poly24</strain>
    </source>
</reference>
<gene>
    <name evidence="2" type="ORF">Poly24_46830</name>
</gene>
<sequence length="304" mass="33543">MESLENSKKSALIFGCGYLGKPVARRLLQQGWHVFAMTRRQESATVLKSAGITPIVADWTRPSTLTDLPVCDRILVAVGWDRSSGQSQYDVYVGGLRNALKATNPEANLVYVSSTGVYHQTGGIWVDESSPCRPSIGSGGWAHLQAEETLRQQRPASPWTVLRMAGIYGPDRVPRGKDILSGLPLAAPTAGYLNLIHVEDAANAVIAAWETNCSERKTYVISDGHPVIRQTYYEEIARVLGRPAPSFESAPPTAMASRRATTSKRIWNARMRRDLCPQLAFPDYRAGLRDVLRETRTTIRPAPR</sequence>
<evidence type="ECO:0000259" key="1">
    <source>
        <dbReference type="Pfam" id="PF13460"/>
    </source>
</evidence>
<dbReference type="GO" id="GO:0004029">
    <property type="term" value="F:aldehyde dehydrogenase (NAD+) activity"/>
    <property type="evidence" value="ECO:0007669"/>
    <property type="project" value="TreeGrafter"/>
</dbReference>
<dbReference type="Gene3D" id="3.40.50.720">
    <property type="entry name" value="NAD(P)-binding Rossmann-like Domain"/>
    <property type="match status" value="1"/>
</dbReference>
<name>A0A518JZI2_9BACT</name>
<dbReference type="PANTHER" id="PTHR48079:SF6">
    <property type="entry name" value="NAD(P)-BINDING DOMAIN-CONTAINING PROTEIN-RELATED"/>
    <property type="match status" value="1"/>
</dbReference>
<dbReference type="OrthoDB" id="9808276at2"/>
<dbReference type="EMBL" id="CP036348">
    <property type="protein sequence ID" value="QDV70950.1"/>
    <property type="molecule type" value="Genomic_DNA"/>
</dbReference>
<dbReference type="CDD" id="cd05266">
    <property type="entry name" value="SDR_a4"/>
    <property type="match status" value="1"/>
</dbReference>
<feature type="domain" description="NAD(P)-binding" evidence="1">
    <location>
        <begin position="17"/>
        <end position="170"/>
    </location>
</feature>
<dbReference type="GO" id="GO:0005737">
    <property type="term" value="C:cytoplasm"/>
    <property type="evidence" value="ECO:0007669"/>
    <property type="project" value="TreeGrafter"/>
</dbReference>
<dbReference type="RefSeq" id="WP_145100993.1">
    <property type="nucleotide sequence ID" value="NZ_CP036348.1"/>
</dbReference>
<dbReference type="InterPro" id="IPR051783">
    <property type="entry name" value="NAD(P)-dependent_oxidoreduct"/>
</dbReference>
<proteinExistence type="predicted"/>
<protein>
    <submittedName>
        <fullName evidence="2">Short chain dehydrogenase</fullName>
    </submittedName>
</protein>
<dbReference type="Proteomes" id="UP000315082">
    <property type="component" value="Chromosome"/>
</dbReference>
<dbReference type="InterPro" id="IPR016040">
    <property type="entry name" value="NAD(P)-bd_dom"/>
</dbReference>
<evidence type="ECO:0000313" key="3">
    <source>
        <dbReference type="Proteomes" id="UP000315082"/>
    </source>
</evidence>
<dbReference type="PANTHER" id="PTHR48079">
    <property type="entry name" value="PROTEIN YEEZ"/>
    <property type="match status" value="1"/>
</dbReference>
<dbReference type="InterPro" id="IPR036291">
    <property type="entry name" value="NAD(P)-bd_dom_sf"/>
</dbReference>
<dbReference type="KEGG" id="rcf:Poly24_46830"/>
<dbReference type="SUPFAM" id="SSF51735">
    <property type="entry name" value="NAD(P)-binding Rossmann-fold domains"/>
    <property type="match status" value="1"/>
</dbReference>
<dbReference type="Pfam" id="PF13460">
    <property type="entry name" value="NAD_binding_10"/>
    <property type="match status" value="1"/>
</dbReference>